<reference evidence="1" key="1">
    <citation type="journal article" date="2019" name="MBio">
        <title>Virus Genomes from Deep Sea Sediments Expand the Ocean Megavirome and Support Independent Origins of Viral Gigantism.</title>
        <authorList>
            <person name="Backstrom D."/>
            <person name="Yutin N."/>
            <person name="Jorgensen S.L."/>
            <person name="Dharamshi J."/>
            <person name="Homa F."/>
            <person name="Zaremba-Niedwiedzka K."/>
            <person name="Spang A."/>
            <person name="Wolf Y.I."/>
            <person name="Koonin E.V."/>
            <person name="Ettema T.J."/>
        </authorList>
    </citation>
    <scope>NUCLEOTIDE SEQUENCE</scope>
</reference>
<evidence type="ECO:0000313" key="1">
    <source>
        <dbReference type="EMBL" id="QBK93742.1"/>
    </source>
</evidence>
<proteinExistence type="predicted"/>
<protein>
    <submittedName>
        <fullName evidence="1">Uncharacterized protein</fullName>
    </submittedName>
</protein>
<gene>
    <name evidence="1" type="ORF">LCPAC406_00560</name>
</gene>
<accession>A0A481ZEW4</accession>
<sequence length="221" mass="25806">MAHLIDSQELVNYRAVKESLLSKEYDDRISSRFAELICKMDNKIVTRFCVHTHIETNMGHCSHWFASKLKNISKDWSKLSVVVTARDIFPEIARNTDANSRRKRRSNQVSNWTKPVLDMMDLELMAMENAFEEAIHSNEDKPIITSKDSHYARAFTDLCEDTFINWYLQKHVLILKGGKICKVERDEMILSLANGKYKNDAMMRILKREVLILKSYWTITA</sequence>
<name>A0A481ZEW4_9VIRU</name>
<dbReference type="EMBL" id="MK500604">
    <property type="protein sequence ID" value="QBK93742.1"/>
    <property type="molecule type" value="Genomic_DNA"/>
</dbReference>
<organism evidence="1">
    <name type="scientific">Pithovirus LCPAC406</name>
    <dbReference type="NCBI Taxonomy" id="2506599"/>
    <lineage>
        <taxon>Viruses</taxon>
        <taxon>Pithoviruses</taxon>
    </lineage>
</organism>